<evidence type="ECO:0000256" key="6">
    <source>
        <dbReference type="SAM" id="MobiDB-lite"/>
    </source>
</evidence>
<dbReference type="GO" id="GO:0017124">
    <property type="term" value="F:SH3 domain binding"/>
    <property type="evidence" value="ECO:0007669"/>
    <property type="project" value="TreeGrafter"/>
</dbReference>
<dbReference type="PRINTS" id="PR01217">
    <property type="entry name" value="PRICHEXTENSN"/>
</dbReference>
<dbReference type="OMA" id="LIECGSH"/>
<keyword evidence="3" id="KW-0963">Cytoplasm</keyword>
<evidence type="ECO:0000313" key="8">
    <source>
        <dbReference type="Ensembl" id="ENSPFOP00000016128.2"/>
    </source>
</evidence>
<sequence length="299" mass="31591">MGEMTAPKSFSEVISQILQEAPAARKDLVDNQSNLLRVAEYCENNYLQADDPTKAVEETKALTTQALASVTYQINSVASTVLRLLDSQAMQIKDMESSVNLLSLAAAIHLEKVARREIGVFTTPKDKTRSKPMAPPPSGTEQETGYMRTPISYTILDTVGHYFQVKEQQPSKNTQTTENTERAEEHSVSAHGIAVPLPSVPTKPTASSLPPPPPPASATNLPSPPSSMDTGLPPPPSFPSPSNLPPPPPPPAIGLLDNSFLPPPPPPAASSTGLPPPPPPPPASGVPPPPPPPPPPPLF</sequence>
<dbReference type="STRING" id="48698.ENSPFOP00000016128"/>
<dbReference type="eggNOG" id="KOG2546">
    <property type="taxonomic scope" value="Eukaryota"/>
</dbReference>
<dbReference type="GeneTree" id="ENSGT00940000167052"/>
<dbReference type="PANTHER" id="PTHR10460:SF60">
    <property type="entry name" value="ABI GENE FAMILY MEMBER 3"/>
    <property type="match status" value="1"/>
</dbReference>
<dbReference type="Gene3D" id="6.10.140.1620">
    <property type="match status" value="1"/>
</dbReference>
<feature type="compositionally biased region" description="Polar residues" evidence="6">
    <location>
        <begin position="166"/>
        <end position="178"/>
    </location>
</feature>
<dbReference type="CTD" id="566059"/>
<dbReference type="GO" id="GO:0001764">
    <property type="term" value="P:neuron migration"/>
    <property type="evidence" value="ECO:0007669"/>
    <property type="project" value="TreeGrafter"/>
</dbReference>
<protein>
    <submittedName>
        <fullName evidence="8">Abl interactor 1-like</fullName>
    </submittedName>
</protein>
<evidence type="ECO:0000256" key="1">
    <source>
        <dbReference type="ARBA" id="ARBA00004496"/>
    </source>
</evidence>
<feature type="compositionally biased region" description="Basic and acidic residues" evidence="6">
    <location>
        <begin position="179"/>
        <end position="188"/>
    </location>
</feature>
<dbReference type="GO" id="GO:0098858">
    <property type="term" value="C:actin-based cell projection"/>
    <property type="evidence" value="ECO:0007669"/>
    <property type="project" value="TreeGrafter"/>
</dbReference>
<keyword evidence="4" id="KW-0597">Phosphoprotein</keyword>
<feature type="domain" description="Abl-interactor homeo-domain homologous" evidence="7">
    <location>
        <begin position="104"/>
        <end position="175"/>
    </location>
</feature>
<dbReference type="GeneID" id="103143142"/>
<feature type="compositionally biased region" description="Pro residues" evidence="6">
    <location>
        <begin position="261"/>
        <end position="299"/>
    </location>
</feature>
<evidence type="ECO:0000256" key="3">
    <source>
        <dbReference type="ARBA" id="ARBA00022490"/>
    </source>
</evidence>
<feature type="compositionally biased region" description="Pro residues" evidence="6">
    <location>
        <begin position="232"/>
        <end position="252"/>
    </location>
</feature>
<keyword evidence="9" id="KW-1185">Reference proteome</keyword>
<dbReference type="PANTHER" id="PTHR10460">
    <property type="entry name" value="ABL INTERACTOR FAMILY MEMBER"/>
    <property type="match status" value="1"/>
</dbReference>
<dbReference type="KEGG" id="pfor:103143142"/>
<feature type="region of interest" description="Disordered" evidence="6">
    <location>
        <begin position="122"/>
        <end position="146"/>
    </location>
</feature>
<evidence type="ECO:0000256" key="5">
    <source>
        <dbReference type="ARBA" id="ARBA00023054"/>
    </source>
</evidence>
<reference evidence="8" key="2">
    <citation type="submission" date="2025-08" db="UniProtKB">
        <authorList>
            <consortium name="Ensembl"/>
        </authorList>
    </citation>
    <scope>IDENTIFICATION</scope>
</reference>
<comment type="similarity">
    <text evidence="2">Belongs to the ABI family.</text>
</comment>
<dbReference type="AlphaFoldDB" id="A0A087YDM5"/>
<dbReference type="Ensembl" id="ENSPFOT00000016150.2">
    <property type="protein sequence ID" value="ENSPFOP00000016128.2"/>
    <property type="gene ID" value="ENSPFOG00000016079.2"/>
</dbReference>
<dbReference type="InterPro" id="IPR028457">
    <property type="entry name" value="ABI"/>
</dbReference>
<dbReference type="Pfam" id="PF07815">
    <property type="entry name" value="Abi_HHR"/>
    <property type="match status" value="1"/>
</dbReference>
<name>A0A087YDM5_POEFO</name>
<dbReference type="EMBL" id="AYCK01000748">
    <property type="status" value="NOT_ANNOTATED_CDS"/>
    <property type="molecule type" value="Genomic_DNA"/>
</dbReference>
<dbReference type="EMBL" id="AYCK01000747">
    <property type="status" value="NOT_ANNOTATED_CDS"/>
    <property type="molecule type" value="Genomic_DNA"/>
</dbReference>
<evidence type="ECO:0000313" key="9">
    <source>
        <dbReference type="Proteomes" id="UP000028760"/>
    </source>
</evidence>
<accession>A0A087YDM5</accession>
<evidence type="ECO:0000259" key="7">
    <source>
        <dbReference type="Pfam" id="PF07815"/>
    </source>
</evidence>
<dbReference type="RefSeq" id="XP_007559625.1">
    <property type="nucleotide sequence ID" value="XM_007559563.2"/>
</dbReference>
<dbReference type="GO" id="GO:0035591">
    <property type="term" value="F:signaling adaptor activity"/>
    <property type="evidence" value="ECO:0007669"/>
    <property type="project" value="TreeGrafter"/>
</dbReference>
<comment type="subcellular location">
    <subcellularLocation>
        <location evidence="1">Cytoplasm</location>
    </subcellularLocation>
</comment>
<evidence type="ECO:0000256" key="2">
    <source>
        <dbReference type="ARBA" id="ARBA00010020"/>
    </source>
</evidence>
<reference evidence="8" key="3">
    <citation type="submission" date="2025-09" db="UniProtKB">
        <authorList>
            <consortium name="Ensembl"/>
        </authorList>
    </citation>
    <scope>IDENTIFICATION</scope>
</reference>
<proteinExistence type="inferred from homology"/>
<reference evidence="9" key="1">
    <citation type="submission" date="2013-10" db="EMBL/GenBank/DDBJ databases">
        <authorList>
            <person name="Schartl M."/>
            <person name="Warren W."/>
        </authorList>
    </citation>
    <scope>NUCLEOTIDE SEQUENCE [LARGE SCALE GENOMIC DNA]</scope>
    <source>
        <strain evidence="9">female</strain>
    </source>
</reference>
<feature type="region of interest" description="Disordered" evidence="6">
    <location>
        <begin position="165"/>
        <end position="299"/>
    </location>
</feature>
<dbReference type="Proteomes" id="UP000028760">
    <property type="component" value="Unassembled WGS sequence"/>
</dbReference>
<dbReference type="InterPro" id="IPR012849">
    <property type="entry name" value="Abl-interactor_HHR_dom"/>
</dbReference>
<dbReference type="OrthoDB" id="5971719at2759"/>
<dbReference type="GO" id="GO:0030027">
    <property type="term" value="C:lamellipodium"/>
    <property type="evidence" value="ECO:0007669"/>
    <property type="project" value="TreeGrafter"/>
</dbReference>
<organism evidence="8 9">
    <name type="scientific">Poecilia formosa</name>
    <name type="common">Amazon molly</name>
    <name type="synonym">Limia formosa</name>
    <dbReference type="NCBI Taxonomy" id="48698"/>
    <lineage>
        <taxon>Eukaryota</taxon>
        <taxon>Metazoa</taxon>
        <taxon>Chordata</taxon>
        <taxon>Craniata</taxon>
        <taxon>Vertebrata</taxon>
        <taxon>Euteleostomi</taxon>
        <taxon>Actinopterygii</taxon>
        <taxon>Neopterygii</taxon>
        <taxon>Teleostei</taxon>
        <taxon>Neoteleostei</taxon>
        <taxon>Acanthomorphata</taxon>
        <taxon>Ovalentaria</taxon>
        <taxon>Atherinomorphae</taxon>
        <taxon>Cyprinodontiformes</taxon>
        <taxon>Poeciliidae</taxon>
        <taxon>Poeciliinae</taxon>
        <taxon>Poecilia</taxon>
    </lineage>
</organism>
<dbReference type="GO" id="GO:0031209">
    <property type="term" value="C:SCAR complex"/>
    <property type="evidence" value="ECO:0007669"/>
    <property type="project" value="TreeGrafter"/>
</dbReference>
<evidence type="ECO:0000256" key="4">
    <source>
        <dbReference type="ARBA" id="ARBA00022553"/>
    </source>
</evidence>
<keyword evidence="5" id="KW-0175">Coiled coil</keyword>